<evidence type="ECO:0000313" key="3">
    <source>
        <dbReference type="EMBL" id="MCZ3372800.1"/>
    </source>
</evidence>
<gene>
    <name evidence="3" type="ORF">O3H35_09140</name>
    <name evidence="2" type="ORF">O3H54_04020</name>
</gene>
<dbReference type="Proteomes" id="UP001074446">
    <property type="component" value="Unassembled WGS sequence"/>
</dbReference>
<feature type="domain" description="TfuA-like core" evidence="1">
    <location>
        <begin position="53"/>
        <end position="170"/>
    </location>
</feature>
<sequence length="216" mass="24166">MHLNKKNIIIFLGPSMSADEASKILDADYRPPIQRGDVTAALQDNPDIIGIIDGVFHQQPAVSHREILNALKKGVKIVGGASMGALRASELDDFGMVGIGYVYNQYKNGFIESDDDVAIVINPINLEQLSDSLVSMEYNFKKMLEEGVISGEEFNRLFKTAKSIFYPKRTYDLVFKNADIDDSKVKEIKKSLDDEGIDIKRQDAVDVIKYIKNMTE</sequence>
<protein>
    <submittedName>
        <fullName evidence="3">TfuA-related McrA-glycine thioamidation protein</fullName>
    </submittedName>
</protein>
<dbReference type="Proteomes" id="UP001068021">
    <property type="component" value="Unassembled WGS sequence"/>
</dbReference>
<dbReference type="RefSeq" id="WP_269221189.1">
    <property type="nucleotide sequence ID" value="NZ_JAPVER010000018.1"/>
</dbReference>
<proteinExistence type="predicted"/>
<accession>A0A9E5A3H2</accession>
<dbReference type="NCBIfam" id="NF033432">
    <property type="entry name" value="ThioGly_TfuA_rel"/>
    <property type="match status" value="1"/>
</dbReference>
<dbReference type="InterPro" id="IPR012924">
    <property type="entry name" value="TfuA_core"/>
</dbReference>
<keyword evidence="4" id="KW-1185">Reference proteome</keyword>
<dbReference type="Pfam" id="PF07812">
    <property type="entry name" value="TfuA"/>
    <property type="match status" value="1"/>
</dbReference>
<dbReference type="EMBL" id="JAPVES010000030">
    <property type="protein sequence ID" value="MCZ3372800.1"/>
    <property type="molecule type" value="Genomic_DNA"/>
</dbReference>
<reference evidence="3" key="1">
    <citation type="submission" date="2022-12" db="EMBL/GenBank/DDBJ databases">
        <title>Reclassification of two methanogenic archaea species isolated from the Kolyma lowland permafrost.</title>
        <authorList>
            <person name="Trubitsyn V.E."/>
            <person name="Rivkina E.M."/>
            <person name="Shcherbakova V.A."/>
        </authorList>
    </citation>
    <scope>NUCLEOTIDE SEQUENCE</scope>
    <source>
        <strain evidence="2">M2</strain>
        <strain evidence="3">MK4</strain>
    </source>
</reference>
<evidence type="ECO:0000313" key="4">
    <source>
        <dbReference type="Proteomes" id="UP001068021"/>
    </source>
</evidence>
<dbReference type="AlphaFoldDB" id="A0A9E5A3H2"/>
<dbReference type="EMBL" id="JAPVER010000018">
    <property type="protein sequence ID" value="MCZ3365045.1"/>
    <property type="molecule type" value="Genomic_DNA"/>
</dbReference>
<comment type="caution">
    <text evidence="3">The sequence shown here is derived from an EMBL/GenBank/DDBJ whole genome shotgun (WGS) entry which is preliminary data.</text>
</comment>
<evidence type="ECO:0000259" key="1">
    <source>
        <dbReference type="Pfam" id="PF07812"/>
    </source>
</evidence>
<organism evidence="3">
    <name type="scientific">Methanobacterium veterum</name>
    <dbReference type="NCBI Taxonomy" id="408577"/>
    <lineage>
        <taxon>Archaea</taxon>
        <taxon>Methanobacteriati</taxon>
        <taxon>Methanobacteriota</taxon>
        <taxon>Methanomada group</taxon>
        <taxon>Methanobacteria</taxon>
        <taxon>Methanobacteriales</taxon>
        <taxon>Methanobacteriaceae</taxon>
        <taxon>Methanobacterium</taxon>
    </lineage>
</organism>
<evidence type="ECO:0000313" key="2">
    <source>
        <dbReference type="EMBL" id="MCZ3365045.1"/>
    </source>
</evidence>
<name>A0A9E5A3H2_9EURY</name>